<reference evidence="5 6" key="1">
    <citation type="submission" date="2016-09" db="EMBL/GenBank/DDBJ databases">
        <title>Pseudonocardia autotrophica DSM535, a candidate organism with high potential of specific P450 cytochromes.</title>
        <authorList>
            <person name="Grumaz C."/>
            <person name="Vainshtein Y."/>
            <person name="Kirstahler P."/>
            <person name="Sohn K."/>
        </authorList>
    </citation>
    <scope>NUCLEOTIDE SEQUENCE [LARGE SCALE GENOMIC DNA]</scope>
    <source>
        <strain evidence="5 6">DSM 535</strain>
    </source>
</reference>
<dbReference type="SUPFAM" id="SSF48008">
    <property type="entry name" value="GntR ligand-binding domain-like"/>
    <property type="match status" value="1"/>
</dbReference>
<keyword evidence="6" id="KW-1185">Reference proteome</keyword>
<evidence type="ECO:0000256" key="3">
    <source>
        <dbReference type="ARBA" id="ARBA00023163"/>
    </source>
</evidence>
<organism evidence="5 6">
    <name type="scientific">Pseudonocardia autotrophica</name>
    <name type="common">Amycolata autotrophica</name>
    <name type="synonym">Nocardia autotrophica</name>
    <dbReference type="NCBI Taxonomy" id="2074"/>
    <lineage>
        <taxon>Bacteria</taxon>
        <taxon>Bacillati</taxon>
        <taxon>Actinomycetota</taxon>
        <taxon>Actinomycetes</taxon>
        <taxon>Pseudonocardiales</taxon>
        <taxon>Pseudonocardiaceae</taxon>
        <taxon>Pseudonocardia</taxon>
    </lineage>
</organism>
<dbReference type="GO" id="GO:0003677">
    <property type="term" value="F:DNA binding"/>
    <property type="evidence" value="ECO:0007669"/>
    <property type="project" value="UniProtKB-KW"/>
</dbReference>
<evidence type="ECO:0000313" key="5">
    <source>
        <dbReference type="EMBL" id="OSY38008.1"/>
    </source>
</evidence>
<sequence>MKTTGSRPGLGPSAVRTAHRDVTERLRDAIVSGVLPAGSRLVQAELAANLEVSVTPVREALRELESQGLVDFDPFRGATVHQVSLAELDEVYEIRRTLIPIAARERVRTITDEEIEDAEAIASAMSLRSDSTRWVEDNRRLHRLLDGTSGQVHLRAIMRRLADVSSLYVGLSVTTDPTRRRRAREDHKELVKAYRKRDAALVTAITLRHIGDTETVAREALLRSGTL</sequence>
<dbReference type="AlphaFoldDB" id="A0A1Y2MTV9"/>
<dbReference type="SMART" id="SM00345">
    <property type="entry name" value="HTH_GNTR"/>
    <property type="match status" value="1"/>
</dbReference>
<protein>
    <submittedName>
        <fullName evidence="5">HTH-type transcriptional regulator McbR</fullName>
    </submittedName>
</protein>
<proteinExistence type="predicted"/>
<dbReference type="EMBL" id="MIGB01000026">
    <property type="protein sequence ID" value="OSY38008.1"/>
    <property type="molecule type" value="Genomic_DNA"/>
</dbReference>
<evidence type="ECO:0000259" key="4">
    <source>
        <dbReference type="PROSITE" id="PS50949"/>
    </source>
</evidence>
<dbReference type="InterPro" id="IPR011711">
    <property type="entry name" value="GntR_C"/>
</dbReference>
<name>A0A1Y2MTV9_PSEAH</name>
<dbReference type="InterPro" id="IPR036390">
    <property type="entry name" value="WH_DNA-bd_sf"/>
</dbReference>
<evidence type="ECO:0000256" key="1">
    <source>
        <dbReference type="ARBA" id="ARBA00023015"/>
    </source>
</evidence>
<dbReference type="Gene3D" id="1.20.120.530">
    <property type="entry name" value="GntR ligand-binding domain-like"/>
    <property type="match status" value="1"/>
</dbReference>
<dbReference type="RefSeq" id="WP_085914593.1">
    <property type="nucleotide sequence ID" value="NZ_AP018920.1"/>
</dbReference>
<keyword evidence="3" id="KW-0804">Transcription</keyword>
<dbReference type="OrthoDB" id="3186208at2"/>
<dbReference type="PANTHER" id="PTHR43537:SF24">
    <property type="entry name" value="GLUCONATE OPERON TRANSCRIPTIONAL REPRESSOR"/>
    <property type="match status" value="1"/>
</dbReference>
<dbReference type="Pfam" id="PF00392">
    <property type="entry name" value="GntR"/>
    <property type="match status" value="1"/>
</dbReference>
<dbReference type="GO" id="GO:0003700">
    <property type="term" value="F:DNA-binding transcription factor activity"/>
    <property type="evidence" value="ECO:0007669"/>
    <property type="project" value="InterPro"/>
</dbReference>
<accession>A0A1Y2MTV9</accession>
<dbReference type="InterPro" id="IPR000524">
    <property type="entry name" value="Tscrpt_reg_HTH_GntR"/>
</dbReference>
<dbReference type="SUPFAM" id="SSF46785">
    <property type="entry name" value="Winged helix' DNA-binding domain"/>
    <property type="match status" value="1"/>
</dbReference>
<dbReference type="Proteomes" id="UP000194360">
    <property type="component" value="Unassembled WGS sequence"/>
</dbReference>
<dbReference type="PROSITE" id="PS50949">
    <property type="entry name" value="HTH_GNTR"/>
    <property type="match status" value="1"/>
</dbReference>
<dbReference type="SMART" id="SM00895">
    <property type="entry name" value="FCD"/>
    <property type="match status" value="1"/>
</dbReference>
<gene>
    <name evidence="5" type="primary">mcbR_4</name>
    <name evidence="5" type="ORF">BG845_04415</name>
</gene>
<dbReference type="PANTHER" id="PTHR43537">
    <property type="entry name" value="TRANSCRIPTIONAL REGULATOR, GNTR FAMILY"/>
    <property type="match status" value="1"/>
</dbReference>
<dbReference type="Pfam" id="PF07729">
    <property type="entry name" value="FCD"/>
    <property type="match status" value="1"/>
</dbReference>
<dbReference type="InterPro" id="IPR036388">
    <property type="entry name" value="WH-like_DNA-bd_sf"/>
</dbReference>
<dbReference type="CDD" id="cd07377">
    <property type="entry name" value="WHTH_GntR"/>
    <property type="match status" value="1"/>
</dbReference>
<evidence type="ECO:0000313" key="6">
    <source>
        <dbReference type="Proteomes" id="UP000194360"/>
    </source>
</evidence>
<dbReference type="Gene3D" id="1.10.10.10">
    <property type="entry name" value="Winged helix-like DNA-binding domain superfamily/Winged helix DNA-binding domain"/>
    <property type="match status" value="1"/>
</dbReference>
<keyword evidence="2" id="KW-0238">DNA-binding</keyword>
<keyword evidence="1" id="KW-0805">Transcription regulation</keyword>
<evidence type="ECO:0000256" key="2">
    <source>
        <dbReference type="ARBA" id="ARBA00023125"/>
    </source>
</evidence>
<dbReference type="InterPro" id="IPR008920">
    <property type="entry name" value="TF_FadR/GntR_C"/>
</dbReference>
<comment type="caution">
    <text evidence="5">The sequence shown here is derived from an EMBL/GenBank/DDBJ whole genome shotgun (WGS) entry which is preliminary data.</text>
</comment>
<feature type="domain" description="HTH gntR-type" evidence="4">
    <location>
        <begin position="16"/>
        <end position="83"/>
    </location>
</feature>
<dbReference type="STRING" id="2074.BG845_04415"/>